<dbReference type="Proteomes" id="UP000054538">
    <property type="component" value="Unassembled WGS sequence"/>
</dbReference>
<dbReference type="OrthoDB" id="2691851at2759"/>
<dbReference type="EMBL" id="KN826382">
    <property type="protein sequence ID" value="KIK79088.1"/>
    <property type="molecule type" value="Genomic_DNA"/>
</dbReference>
<dbReference type="HOGENOM" id="CLU_067378_0_0_1"/>
<feature type="compositionally biased region" description="Polar residues" evidence="1">
    <location>
        <begin position="257"/>
        <end position="266"/>
    </location>
</feature>
<feature type="region of interest" description="Disordered" evidence="1">
    <location>
        <begin position="231"/>
        <end position="266"/>
    </location>
</feature>
<protein>
    <submittedName>
        <fullName evidence="2">Uncharacterized protein</fullName>
    </submittedName>
</protein>
<evidence type="ECO:0000256" key="1">
    <source>
        <dbReference type="SAM" id="MobiDB-lite"/>
    </source>
</evidence>
<proteinExistence type="predicted"/>
<gene>
    <name evidence="2" type="ORF">PAXRUDRAFT_36512</name>
</gene>
<organism evidence="2 3">
    <name type="scientific">Paxillus rubicundulus Ve08.2h10</name>
    <dbReference type="NCBI Taxonomy" id="930991"/>
    <lineage>
        <taxon>Eukaryota</taxon>
        <taxon>Fungi</taxon>
        <taxon>Dikarya</taxon>
        <taxon>Basidiomycota</taxon>
        <taxon>Agaricomycotina</taxon>
        <taxon>Agaricomycetes</taxon>
        <taxon>Agaricomycetidae</taxon>
        <taxon>Boletales</taxon>
        <taxon>Paxilineae</taxon>
        <taxon>Paxillaceae</taxon>
        <taxon>Paxillus</taxon>
    </lineage>
</organism>
<evidence type="ECO:0000313" key="3">
    <source>
        <dbReference type="Proteomes" id="UP000054538"/>
    </source>
</evidence>
<reference evidence="2 3" key="1">
    <citation type="submission" date="2014-04" db="EMBL/GenBank/DDBJ databases">
        <authorList>
            <consortium name="DOE Joint Genome Institute"/>
            <person name="Kuo A."/>
            <person name="Kohler A."/>
            <person name="Jargeat P."/>
            <person name="Nagy L.G."/>
            <person name="Floudas D."/>
            <person name="Copeland A."/>
            <person name="Barry K.W."/>
            <person name="Cichocki N."/>
            <person name="Veneault-Fourrey C."/>
            <person name="LaButti K."/>
            <person name="Lindquist E.A."/>
            <person name="Lipzen A."/>
            <person name="Lundell T."/>
            <person name="Morin E."/>
            <person name="Murat C."/>
            <person name="Sun H."/>
            <person name="Tunlid A."/>
            <person name="Henrissat B."/>
            <person name="Grigoriev I.V."/>
            <person name="Hibbett D.S."/>
            <person name="Martin F."/>
            <person name="Nordberg H.P."/>
            <person name="Cantor M.N."/>
            <person name="Hua S.X."/>
        </authorList>
    </citation>
    <scope>NUCLEOTIDE SEQUENCE [LARGE SCALE GENOMIC DNA]</scope>
    <source>
        <strain evidence="2 3">Ve08.2h10</strain>
    </source>
</reference>
<sequence length="266" mass="29049">MSVSHKALIICISGQIIHPLNLCIEFTSHLPPTLQPIHSTETWVVSVIKLSAVVDALWELMELNQANSHVPKCGGDSEGFPYKLQDGSLAFVAETATKQLLTKRSGNADKTIECPVCEKTVKHKALHSYMRGHILQVQMGVSEDDINIPVSMVDPCGFCGQSGHLVWLVKEGQKWTFQPSSSCPFSIIFSIGAYNMAHHISTVHSGLNPNQPLPLVLATAMKITHSEQQALGIPPDLISGDDKPQTPASRKRKHAATHSSRYQSCT</sequence>
<dbReference type="InParanoid" id="A0A0D0CUG7"/>
<evidence type="ECO:0000313" key="2">
    <source>
        <dbReference type="EMBL" id="KIK79088.1"/>
    </source>
</evidence>
<accession>A0A0D0CUG7</accession>
<dbReference type="AlphaFoldDB" id="A0A0D0CUG7"/>
<keyword evidence="3" id="KW-1185">Reference proteome</keyword>
<reference evidence="3" key="2">
    <citation type="submission" date="2015-01" db="EMBL/GenBank/DDBJ databases">
        <title>Evolutionary Origins and Diversification of the Mycorrhizal Mutualists.</title>
        <authorList>
            <consortium name="DOE Joint Genome Institute"/>
            <consortium name="Mycorrhizal Genomics Consortium"/>
            <person name="Kohler A."/>
            <person name="Kuo A."/>
            <person name="Nagy L.G."/>
            <person name="Floudas D."/>
            <person name="Copeland A."/>
            <person name="Barry K.W."/>
            <person name="Cichocki N."/>
            <person name="Veneault-Fourrey C."/>
            <person name="LaButti K."/>
            <person name="Lindquist E.A."/>
            <person name="Lipzen A."/>
            <person name="Lundell T."/>
            <person name="Morin E."/>
            <person name="Murat C."/>
            <person name="Riley R."/>
            <person name="Ohm R."/>
            <person name="Sun H."/>
            <person name="Tunlid A."/>
            <person name="Henrissat B."/>
            <person name="Grigoriev I.V."/>
            <person name="Hibbett D.S."/>
            <person name="Martin F."/>
        </authorList>
    </citation>
    <scope>NUCLEOTIDE SEQUENCE [LARGE SCALE GENOMIC DNA]</scope>
    <source>
        <strain evidence="3">Ve08.2h10</strain>
    </source>
</reference>
<name>A0A0D0CUG7_9AGAM</name>